<feature type="coiled-coil region" evidence="2">
    <location>
        <begin position="410"/>
        <end position="444"/>
    </location>
</feature>
<dbReference type="InterPro" id="IPR000408">
    <property type="entry name" value="Reg_chr_condens"/>
</dbReference>
<gene>
    <name evidence="3" type="ORF">POCTA_138.1.T0090127</name>
</gene>
<keyword evidence="4" id="KW-1185">Reference proteome</keyword>
<dbReference type="Pfam" id="PF00415">
    <property type="entry name" value="RCC1"/>
    <property type="match status" value="1"/>
</dbReference>
<dbReference type="PROSITE" id="PS00626">
    <property type="entry name" value="RCC1_2"/>
    <property type="match status" value="1"/>
</dbReference>
<name>A0A8S1SF69_PAROT</name>
<organism evidence="3 4">
    <name type="scientific">Paramecium octaurelia</name>
    <dbReference type="NCBI Taxonomy" id="43137"/>
    <lineage>
        <taxon>Eukaryota</taxon>
        <taxon>Sar</taxon>
        <taxon>Alveolata</taxon>
        <taxon>Ciliophora</taxon>
        <taxon>Intramacronucleata</taxon>
        <taxon>Oligohymenophorea</taxon>
        <taxon>Peniculida</taxon>
        <taxon>Parameciidae</taxon>
        <taxon>Paramecium</taxon>
    </lineage>
</organism>
<evidence type="ECO:0000256" key="2">
    <source>
        <dbReference type="SAM" id="Coils"/>
    </source>
</evidence>
<evidence type="ECO:0000313" key="3">
    <source>
        <dbReference type="EMBL" id="CAD8137987.1"/>
    </source>
</evidence>
<dbReference type="InterPro" id="IPR051553">
    <property type="entry name" value="Ran_GTPase-activating"/>
</dbReference>
<reference evidence="3" key="1">
    <citation type="submission" date="2021-01" db="EMBL/GenBank/DDBJ databases">
        <authorList>
            <consortium name="Genoscope - CEA"/>
            <person name="William W."/>
        </authorList>
    </citation>
    <scope>NUCLEOTIDE SEQUENCE</scope>
</reference>
<accession>A0A8S1SF69</accession>
<dbReference type="Proteomes" id="UP000683925">
    <property type="component" value="Unassembled WGS sequence"/>
</dbReference>
<protein>
    <recommendedName>
        <fullName evidence="5">Regulator of chromosome condensation</fullName>
    </recommendedName>
</protein>
<keyword evidence="2" id="KW-0175">Coiled coil</keyword>
<evidence type="ECO:0000256" key="1">
    <source>
        <dbReference type="PROSITE-ProRule" id="PRU00235"/>
    </source>
</evidence>
<dbReference type="EMBL" id="CAJJDP010000008">
    <property type="protein sequence ID" value="CAD8137987.1"/>
    <property type="molecule type" value="Genomic_DNA"/>
</dbReference>
<evidence type="ECO:0008006" key="5">
    <source>
        <dbReference type="Google" id="ProtNLM"/>
    </source>
</evidence>
<sequence>MTSDQNLDYFTTDLYVMGDNKETQCGIDNQDYVYKLTKINLPMVIREIACGLEHSLLVTNEGLVYAFGSNSKGQLGVQNISVACSPILVQGISELNCIKIAAGEYHSCLLTDENQAYQWGNNIVKPQFIRQASNIKCGLNFTIFQDDSLYLYKNQVLQPLKIKSQISEFACSAYNLFYLDNNNTLYLHPETKLIDHVFNIFSGYHLSLLTDENKLYYYLDKQLIQVNVQPNKIDSSFGKEWAIVLDDNNKAIIINLKNQQQKQQEFVFHSISSGVNHLILIGNITKGQIQNQELEESVQIGEDEEEDDSILEGDGMSPIITQKTQQDQLMNTQQNNTFSFSIRKDLQLFNSIKANHKETQTDDNLYNKLKNENEELRTILLQQRKNLEIQIQFQKTLQDQMSRLTQENHMLKLGQNKNQLLNLIKQKEQNLKNLIDEFYQKQREFLQNKK</sequence>
<dbReference type="OMA" id="QISEFAC"/>
<dbReference type="PANTHER" id="PTHR45982">
    <property type="entry name" value="REGULATOR OF CHROMOSOME CONDENSATION"/>
    <property type="match status" value="1"/>
</dbReference>
<dbReference type="PANTHER" id="PTHR45982:SF1">
    <property type="entry name" value="REGULATOR OF CHROMOSOME CONDENSATION"/>
    <property type="match status" value="1"/>
</dbReference>
<feature type="repeat" description="RCC1" evidence="1">
    <location>
        <begin position="62"/>
        <end position="113"/>
    </location>
</feature>
<evidence type="ECO:0000313" key="4">
    <source>
        <dbReference type="Proteomes" id="UP000683925"/>
    </source>
</evidence>
<dbReference type="OrthoDB" id="293800at2759"/>
<dbReference type="AlphaFoldDB" id="A0A8S1SF69"/>
<proteinExistence type="predicted"/>
<dbReference type="PROSITE" id="PS50012">
    <property type="entry name" value="RCC1_3"/>
    <property type="match status" value="1"/>
</dbReference>
<comment type="caution">
    <text evidence="3">The sequence shown here is derived from an EMBL/GenBank/DDBJ whole genome shotgun (WGS) entry which is preliminary data.</text>
</comment>